<keyword evidence="3 6" id="KW-0012">Acyltransferase</keyword>
<dbReference type="PANTHER" id="PTHR10434">
    <property type="entry name" value="1-ACYL-SN-GLYCEROL-3-PHOSPHATE ACYLTRANSFERASE"/>
    <property type="match status" value="1"/>
</dbReference>
<gene>
    <name evidence="6" type="ORF">QJU93_00505</name>
</gene>
<feature type="transmembrane region" description="Helical" evidence="4">
    <location>
        <begin position="12"/>
        <end position="31"/>
    </location>
</feature>
<evidence type="ECO:0000313" key="6">
    <source>
        <dbReference type="EMBL" id="MDP8171852.1"/>
    </source>
</evidence>
<accession>A0AAJ6N7X8</accession>
<protein>
    <submittedName>
        <fullName evidence="6">Lysophospholipid acyltransferase family protein</fullName>
    </submittedName>
</protein>
<evidence type="ECO:0000256" key="1">
    <source>
        <dbReference type="ARBA" id="ARBA00005189"/>
    </source>
</evidence>
<feature type="domain" description="Phospholipid/glycerol acyltransferase" evidence="5">
    <location>
        <begin position="42"/>
        <end position="163"/>
    </location>
</feature>
<dbReference type="SMART" id="SM00563">
    <property type="entry name" value="PlsC"/>
    <property type="match status" value="1"/>
</dbReference>
<dbReference type="CDD" id="cd07989">
    <property type="entry name" value="LPLAT_AGPAT-like"/>
    <property type="match status" value="1"/>
</dbReference>
<dbReference type="GO" id="GO:0003841">
    <property type="term" value="F:1-acylglycerol-3-phosphate O-acyltransferase activity"/>
    <property type="evidence" value="ECO:0007669"/>
    <property type="project" value="TreeGrafter"/>
</dbReference>
<name>A0AAJ6N7X8_9PAST</name>
<evidence type="ECO:0000256" key="3">
    <source>
        <dbReference type="ARBA" id="ARBA00023315"/>
    </source>
</evidence>
<keyword evidence="4" id="KW-0812">Transmembrane</keyword>
<proteinExistence type="predicted"/>
<dbReference type="InterPro" id="IPR002123">
    <property type="entry name" value="Plipid/glycerol_acylTrfase"/>
</dbReference>
<comment type="caution">
    <text evidence="6">The sequence shown here is derived from an EMBL/GenBank/DDBJ whole genome shotgun (WGS) entry which is preliminary data.</text>
</comment>
<keyword evidence="4" id="KW-1133">Transmembrane helix</keyword>
<dbReference type="PANTHER" id="PTHR10434:SF11">
    <property type="entry name" value="1-ACYL-SN-GLYCEROL-3-PHOSPHATE ACYLTRANSFERASE"/>
    <property type="match status" value="1"/>
</dbReference>
<dbReference type="AlphaFoldDB" id="A0AAJ6N7X8"/>
<dbReference type="Proteomes" id="UP001236239">
    <property type="component" value="Unassembled WGS sequence"/>
</dbReference>
<reference evidence="6" key="1">
    <citation type="journal article" date="2023" name="Front. Microbiol.">
        <title>Phylogeography and host specificity of Pasteurellaceae pathogenic to sea-farmed fish in the north-east Atlantic.</title>
        <authorList>
            <person name="Gulla S."/>
            <person name="Colquhoun D.J."/>
            <person name="Olsen A.B."/>
            <person name="Spilsberg B."/>
            <person name="Lagesen K."/>
            <person name="Aakesson C.P."/>
            <person name="Strom S."/>
            <person name="Manji F."/>
            <person name="Birkbeck T.H."/>
            <person name="Nilsen H.K."/>
        </authorList>
    </citation>
    <scope>NUCLEOTIDE SEQUENCE</scope>
    <source>
        <strain evidence="6">TW16_20</strain>
    </source>
</reference>
<dbReference type="GO" id="GO:0006654">
    <property type="term" value="P:phosphatidic acid biosynthetic process"/>
    <property type="evidence" value="ECO:0007669"/>
    <property type="project" value="TreeGrafter"/>
</dbReference>
<dbReference type="RefSeq" id="WP_306375003.1">
    <property type="nucleotide sequence ID" value="NZ_JASAYL010000001.1"/>
</dbReference>
<keyword evidence="4" id="KW-0472">Membrane</keyword>
<evidence type="ECO:0000256" key="4">
    <source>
        <dbReference type="SAM" id="Phobius"/>
    </source>
</evidence>
<comment type="pathway">
    <text evidence="1">Lipid metabolism.</text>
</comment>
<organism evidence="6 7">
    <name type="scientific">Phocoenobacter skyensis</name>
    <dbReference type="NCBI Taxonomy" id="97481"/>
    <lineage>
        <taxon>Bacteria</taxon>
        <taxon>Pseudomonadati</taxon>
        <taxon>Pseudomonadota</taxon>
        <taxon>Gammaproteobacteria</taxon>
        <taxon>Pasteurellales</taxon>
        <taxon>Pasteurellaceae</taxon>
        <taxon>Phocoenobacter</taxon>
    </lineage>
</organism>
<dbReference type="Pfam" id="PF01553">
    <property type="entry name" value="Acyltransferase"/>
    <property type="match status" value="1"/>
</dbReference>
<sequence length="214" mass="24301">MTKINFKYLPKILFFALIVKPVVLFLLGLNIQGKRSLPTKSAVIVANHNSHLDTLVLMSLFPLSQIHLVRPVAAADYFLKNRYMAWFALNCIGIIPLERKSQQYDQIFKDCHQALDNGDILILFPEGSRGEPEKIGSIKKGLYYLLEERQHNVEVYPVILRGLGNALPRGEALFVPFNCDVIIGEPLPPQNSSEQFVTTLFERYNQLAENCLTK</sequence>
<evidence type="ECO:0000313" key="7">
    <source>
        <dbReference type="Proteomes" id="UP001236239"/>
    </source>
</evidence>
<dbReference type="SUPFAM" id="SSF69593">
    <property type="entry name" value="Glycerol-3-phosphate (1)-acyltransferase"/>
    <property type="match status" value="1"/>
</dbReference>
<evidence type="ECO:0000259" key="5">
    <source>
        <dbReference type="SMART" id="SM00563"/>
    </source>
</evidence>
<evidence type="ECO:0000256" key="2">
    <source>
        <dbReference type="ARBA" id="ARBA00022679"/>
    </source>
</evidence>
<dbReference type="EMBL" id="JASAYQ010000001">
    <property type="protein sequence ID" value="MDP8171852.1"/>
    <property type="molecule type" value="Genomic_DNA"/>
</dbReference>
<keyword evidence="2" id="KW-0808">Transferase</keyword>